<dbReference type="OrthoDB" id="56744at2"/>
<gene>
    <name evidence="1" type="ORF">LV89_00984</name>
</gene>
<dbReference type="GO" id="GO:0005737">
    <property type="term" value="C:cytoplasm"/>
    <property type="evidence" value="ECO:0007669"/>
    <property type="project" value="TreeGrafter"/>
</dbReference>
<dbReference type="AlphaFoldDB" id="A0A316EDM2"/>
<dbReference type="Pfam" id="PF13561">
    <property type="entry name" value="adh_short_C2"/>
    <property type="match status" value="1"/>
</dbReference>
<dbReference type="InterPro" id="IPR036291">
    <property type="entry name" value="NAD(P)-bd_dom_sf"/>
</dbReference>
<dbReference type="Proteomes" id="UP000245489">
    <property type="component" value="Unassembled WGS sequence"/>
</dbReference>
<dbReference type="PANTHER" id="PTHR43544">
    <property type="entry name" value="SHORT-CHAIN DEHYDROGENASE/REDUCTASE"/>
    <property type="match status" value="1"/>
</dbReference>
<dbReference type="Pfam" id="PF00106">
    <property type="entry name" value="adh_short"/>
    <property type="match status" value="1"/>
</dbReference>
<protein>
    <submittedName>
        <fullName evidence="1">Short subunit dehydrogenase</fullName>
    </submittedName>
</protein>
<accession>A0A316EDM2</accession>
<comment type="caution">
    <text evidence="1">The sequence shown here is derived from an EMBL/GenBank/DDBJ whole genome shotgun (WGS) entry which is preliminary data.</text>
</comment>
<dbReference type="SUPFAM" id="SSF51735">
    <property type="entry name" value="NAD(P)-binding Rossmann-fold domains"/>
    <property type="match status" value="1"/>
</dbReference>
<dbReference type="RefSeq" id="WP_109741764.1">
    <property type="nucleotide sequence ID" value="NZ_QGGO01000004.1"/>
</dbReference>
<dbReference type="CDD" id="cd05233">
    <property type="entry name" value="SDR_c"/>
    <property type="match status" value="1"/>
</dbReference>
<name>A0A316EDM2_9BACT</name>
<dbReference type="GO" id="GO:0016491">
    <property type="term" value="F:oxidoreductase activity"/>
    <property type="evidence" value="ECO:0007669"/>
    <property type="project" value="TreeGrafter"/>
</dbReference>
<evidence type="ECO:0000313" key="1">
    <source>
        <dbReference type="EMBL" id="PWK28205.1"/>
    </source>
</evidence>
<keyword evidence="2" id="KW-1185">Reference proteome</keyword>
<evidence type="ECO:0000313" key="2">
    <source>
        <dbReference type="Proteomes" id="UP000245489"/>
    </source>
</evidence>
<proteinExistence type="predicted"/>
<dbReference type="PRINTS" id="PR00081">
    <property type="entry name" value="GDHRDH"/>
</dbReference>
<dbReference type="EMBL" id="QGGO01000004">
    <property type="protein sequence ID" value="PWK28205.1"/>
    <property type="molecule type" value="Genomic_DNA"/>
</dbReference>
<dbReference type="PANTHER" id="PTHR43544:SF2">
    <property type="entry name" value="OXIDOREDUCTASE"/>
    <property type="match status" value="1"/>
</dbReference>
<dbReference type="Gene3D" id="3.40.50.720">
    <property type="entry name" value="NAD(P)-binding Rossmann-like Domain"/>
    <property type="match status" value="1"/>
</dbReference>
<dbReference type="InterPro" id="IPR002347">
    <property type="entry name" value="SDR_fam"/>
</dbReference>
<sequence>MNQYNFSEEEWNTCVKVLTALKENPFDNPDNQLFKTLITAIHKKAKKEIRQIENDTKHSEDIAKLTQTTIVDNAHNNVTLYSHEPLSSFQFTELNHPQRCYCCGSNYTTLHFFYHKLCPDCAKFNYAQRQIEPNFKDYQVIITGGRVKIGYSTALKFLRAGANVLVSTRFPALALTQFSKEADFTNWKDNLTLYGLDLRNIKAVYEFVEFCKNTLPCVDILINNAAQTIKYTPEYYHPLIQREQQNLLDFHSQKLIENTTPVVLKQEQLLESASLSDFKVNRFGQPVDYRAVNSWNSKLEEVGLEELLEVNFINHISPYILISELKSLMAKSSLKEKFIINVTSSEGQFSYANKTIYHPHTNMTKAALNMLTRTSAADFVKKNIYMNSVDVGWISTGANEEKRSRLFEKLSIPPLDSVDGAMRIIHPILAIQEGNTSLYGKLLKNYKEVEW</sequence>
<reference evidence="1 2" key="1">
    <citation type="submission" date="2018-05" db="EMBL/GenBank/DDBJ databases">
        <title>Genomic Encyclopedia of Archaeal and Bacterial Type Strains, Phase II (KMG-II): from individual species to whole genera.</title>
        <authorList>
            <person name="Goeker M."/>
        </authorList>
    </citation>
    <scope>NUCLEOTIDE SEQUENCE [LARGE SCALE GENOMIC DNA]</scope>
    <source>
        <strain evidence="1 2">DSM 22214</strain>
    </source>
</reference>
<dbReference type="InterPro" id="IPR051468">
    <property type="entry name" value="Fungal_SecMetab_SDRs"/>
</dbReference>
<organism evidence="1 2">
    <name type="scientific">Arcicella aurantiaca</name>
    <dbReference type="NCBI Taxonomy" id="591202"/>
    <lineage>
        <taxon>Bacteria</taxon>
        <taxon>Pseudomonadati</taxon>
        <taxon>Bacteroidota</taxon>
        <taxon>Cytophagia</taxon>
        <taxon>Cytophagales</taxon>
        <taxon>Flectobacillaceae</taxon>
        <taxon>Arcicella</taxon>
    </lineage>
</organism>